<dbReference type="PANTHER" id="PTHR33744">
    <property type="entry name" value="CARBOHYDRATE DIACID REGULATOR"/>
    <property type="match status" value="1"/>
</dbReference>
<accession>A0A2S6HPB2</accession>
<evidence type="ECO:0000259" key="2">
    <source>
        <dbReference type="Pfam" id="PF13556"/>
    </source>
</evidence>
<feature type="domain" description="CdaR GGDEF-like" evidence="3">
    <location>
        <begin position="287"/>
        <end position="401"/>
    </location>
</feature>
<dbReference type="Pfam" id="PF17853">
    <property type="entry name" value="GGDEF_2"/>
    <property type="match status" value="1"/>
</dbReference>
<organism evidence="4 5">
    <name type="scientific">Lacrimispora xylanisolvens</name>
    <dbReference type="NCBI Taxonomy" id="384636"/>
    <lineage>
        <taxon>Bacteria</taxon>
        <taxon>Bacillati</taxon>
        <taxon>Bacillota</taxon>
        <taxon>Clostridia</taxon>
        <taxon>Lachnospirales</taxon>
        <taxon>Lachnospiraceae</taxon>
        <taxon>Lacrimispora</taxon>
    </lineage>
</organism>
<dbReference type="InterPro" id="IPR025736">
    <property type="entry name" value="PucR_C-HTH_dom"/>
</dbReference>
<comment type="caution">
    <text evidence="4">The sequence shown here is derived from an EMBL/GenBank/DDBJ whole genome shotgun (WGS) entry which is preliminary data.</text>
</comment>
<dbReference type="RefSeq" id="WP_104438253.1">
    <property type="nucleotide sequence ID" value="NZ_PTJA01000010.1"/>
</dbReference>
<dbReference type="Gene3D" id="1.10.10.2840">
    <property type="entry name" value="PucR C-terminal helix-turn-helix domain"/>
    <property type="match status" value="1"/>
</dbReference>
<evidence type="ECO:0000313" key="4">
    <source>
        <dbReference type="EMBL" id="PPK79381.1"/>
    </source>
</evidence>
<evidence type="ECO:0000256" key="1">
    <source>
        <dbReference type="ARBA" id="ARBA00006754"/>
    </source>
</evidence>
<dbReference type="OrthoDB" id="9792148at2"/>
<dbReference type="PANTHER" id="PTHR33744:SF1">
    <property type="entry name" value="DNA-BINDING TRANSCRIPTIONAL ACTIVATOR ADER"/>
    <property type="match status" value="1"/>
</dbReference>
<comment type="similarity">
    <text evidence="1">Belongs to the CdaR family.</text>
</comment>
<feature type="domain" description="PucR C-terminal helix-turn-helix" evidence="2">
    <location>
        <begin position="455"/>
        <end position="512"/>
    </location>
</feature>
<dbReference type="AlphaFoldDB" id="A0A2S6HPB2"/>
<sequence length="519" mass="60793">MILRIKDILEKLEETIIIKSVLCEENLTIRGVKLLTDHIAAFDDHILYIGRYSEIFNSSGDNFPMNVLLLECPSNTDLSHMVKEDCHANVIYIQPGITTEELLNDITDILVDQYSLIERPAALFNTIIQGRGLSYIIDIASELLGNPVMLGDNNHRLLAASDFKEVDDLPWMEYRNMGFTTYEYTQKYNFKQWIEKTVQDKKAVIGSLGEGYRYRRIFCAIRLDRRIVGHFAVLESNRLFTEKDLEITEFICDVIANEIKNNQSSGFQYDWLANRFISDLIQGSLTEPELIKDRAKRLQWKLPEKKYLIIIKYNHYSETFSLISLIRESKLFKGSHGELMFHDNHLIFITGCNQSQYLTNEDIQPITEYLKQMHMSAGVSQSFAEILEIPEAYEQALAAIRFGKKEAAELNIYRYEDYGIYDMLDRIKEQKDLIHYCHPDILRLKEYDENHKTDYLKSLYTYIINMGNLVASADELFIHRNTMNYRLSKIQELISVDIYNRDCYMTLYFSYKILEYISK</sequence>
<proteinExistence type="inferred from homology"/>
<dbReference type="InterPro" id="IPR041522">
    <property type="entry name" value="CdaR_GGDEF"/>
</dbReference>
<dbReference type="InterPro" id="IPR051448">
    <property type="entry name" value="CdaR-like_regulators"/>
</dbReference>
<evidence type="ECO:0000313" key="5">
    <source>
        <dbReference type="Proteomes" id="UP000237749"/>
    </source>
</evidence>
<protein>
    <submittedName>
        <fullName evidence="4">PucR-like helix-turn-helix protein</fullName>
    </submittedName>
</protein>
<gene>
    <name evidence="4" type="ORF">BXY41_110100</name>
</gene>
<dbReference type="Proteomes" id="UP000237749">
    <property type="component" value="Unassembled WGS sequence"/>
</dbReference>
<name>A0A2S6HPB2_9FIRM</name>
<evidence type="ECO:0000259" key="3">
    <source>
        <dbReference type="Pfam" id="PF17853"/>
    </source>
</evidence>
<dbReference type="Pfam" id="PF13556">
    <property type="entry name" value="HTH_30"/>
    <property type="match status" value="1"/>
</dbReference>
<reference evidence="4 5" key="1">
    <citation type="submission" date="2018-02" db="EMBL/GenBank/DDBJ databases">
        <title>Genomic Encyclopedia of Archaeal and Bacterial Type Strains, Phase II (KMG-II): from individual species to whole genera.</title>
        <authorList>
            <person name="Goeker M."/>
        </authorList>
    </citation>
    <scope>NUCLEOTIDE SEQUENCE [LARGE SCALE GENOMIC DNA]</scope>
    <source>
        <strain evidence="4 5">DSM 3808</strain>
    </source>
</reference>
<dbReference type="EMBL" id="PTJA01000010">
    <property type="protein sequence ID" value="PPK79381.1"/>
    <property type="molecule type" value="Genomic_DNA"/>
</dbReference>
<dbReference type="InterPro" id="IPR042070">
    <property type="entry name" value="PucR_C-HTH_sf"/>
</dbReference>
<keyword evidence="5" id="KW-1185">Reference proteome</keyword>